<evidence type="ECO:0000256" key="2">
    <source>
        <dbReference type="ARBA" id="ARBA00022578"/>
    </source>
</evidence>
<proteinExistence type="inferred from homology"/>
<evidence type="ECO:0000259" key="6">
    <source>
        <dbReference type="Pfam" id="PF14294"/>
    </source>
</evidence>
<keyword evidence="4" id="KW-0233">DNA recombination</keyword>
<dbReference type="InterPro" id="IPR012337">
    <property type="entry name" value="RNaseH-like_sf"/>
</dbReference>
<dbReference type="GO" id="GO:0004803">
    <property type="term" value="F:transposase activity"/>
    <property type="evidence" value="ECO:0007669"/>
    <property type="project" value="InterPro"/>
</dbReference>
<dbReference type="Pfam" id="PF01609">
    <property type="entry name" value="DDE_Tnp_1"/>
    <property type="match status" value="1"/>
</dbReference>
<dbReference type="PANTHER" id="PTHR33258:SF1">
    <property type="entry name" value="TRANSPOSASE INSL FOR INSERTION SEQUENCE ELEMENT IS186A-RELATED"/>
    <property type="match status" value="1"/>
</dbReference>
<comment type="similarity">
    <text evidence="1">Belongs to the transposase 11 family.</text>
</comment>
<protein>
    <submittedName>
        <fullName evidence="7">Transposase IS4 family protein</fullName>
    </submittedName>
</protein>
<dbReference type="AlphaFoldDB" id="A0A0F0CIR1"/>
<sequence>MANYSTVFNQLLALIPRYHFERFVNSFNGDRYVKTLKCWNQLGSLLYAQASGKKSLREIVNGLEINNSKLYHLGLSPVKRSTLADANKIRSYQIYESLFYKILSQCKDLTPKHKFRFKNPLYTIDASTIDVCLATFSWAKFRTKKGAVKIHCLFDHSGDIPDFAVITEGNISDIRIAKDKLNIKPDSIYCFDRAYTDLELWSNIDFSKSYFVTKLKNNLKYTVLGQHLEAMKDGILSDEKIKLENKKYEKNLRMIRFLDEKSDEVVSIVTNNFKLSAKTIVQIYKTRWQIEIFFRWIKQNLQIKTFLGTSKNAVMSQVWIAMIYYLLLTYIKYQSKYEKSLFYLHRIIKEALLSRLTLIDLLSATPARISDFKIKEFQLVFW</sequence>
<evidence type="ECO:0000256" key="1">
    <source>
        <dbReference type="ARBA" id="ARBA00010075"/>
    </source>
</evidence>
<dbReference type="NCBIfam" id="NF033592">
    <property type="entry name" value="transpos_IS4_1"/>
    <property type="match status" value="1"/>
</dbReference>
<gene>
    <name evidence="9" type="ORF">OMAG_000012</name>
    <name evidence="8" type="ORF">OMAG_002474</name>
    <name evidence="7" type="ORF">OMAG_002951</name>
</gene>
<name>A0A0F0CIR1_9BACT</name>
<dbReference type="SUPFAM" id="SSF53098">
    <property type="entry name" value="Ribonuclease H-like"/>
    <property type="match status" value="1"/>
</dbReference>
<dbReference type="PATRIC" id="fig|1609969.3.peg.26"/>
<keyword evidence="2" id="KW-0815">Transposition</keyword>
<dbReference type="EMBL" id="JYNY01000645">
    <property type="protein sequence ID" value="KJJ83173.1"/>
    <property type="molecule type" value="Genomic_DNA"/>
</dbReference>
<evidence type="ECO:0000313" key="10">
    <source>
        <dbReference type="Proteomes" id="UP000033428"/>
    </source>
</evidence>
<dbReference type="EMBL" id="JYNY01000008">
    <property type="protein sequence ID" value="KJJ86116.1"/>
    <property type="molecule type" value="Genomic_DNA"/>
</dbReference>
<evidence type="ECO:0000256" key="3">
    <source>
        <dbReference type="ARBA" id="ARBA00023125"/>
    </source>
</evidence>
<keyword evidence="3" id="KW-0238">DNA-binding</keyword>
<feature type="domain" description="DUF4372" evidence="6">
    <location>
        <begin position="5"/>
        <end position="75"/>
    </location>
</feature>
<evidence type="ECO:0000313" key="7">
    <source>
        <dbReference type="EMBL" id="KJJ83173.1"/>
    </source>
</evidence>
<dbReference type="InterPro" id="IPR025399">
    <property type="entry name" value="DUF4372"/>
</dbReference>
<dbReference type="GO" id="GO:0003677">
    <property type="term" value="F:DNA binding"/>
    <property type="evidence" value="ECO:0007669"/>
    <property type="project" value="UniProtKB-KW"/>
</dbReference>
<comment type="caution">
    <text evidence="7">The sequence shown here is derived from an EMBL/GenBank/DDBJ whole genome shotgun (WGS) entry which is preliminary data.</text>
</comment>
<evidence type="ECO:0000313" key="8">
    <source>
        <dbReference type="EMBL" id="KJJ83665.1"/>
    </source>
</evidence>
<dbReference type="Pfam" id="PF14294">
    <property type="entry name" value="DUF4372"/>
    <property type="match status" value="1"/>
</dbReference>
<dbReference type="Proteomes" id="UP000033428">
    <property type="component" value="Unassembled WGS sequence"/>
</dbReference>
<keyword evidence="10" id="KW-1185">Reference proteome</keyword>
<evidence type="ECO:0000313" key="9">
    <source>
        <dbReference type="EMBL" id="KJJ86116.1"/>
    </source>
</evidence>
<evidence type="ECO:0000256" key="4">
    <source>
        <dbReference type="ARBA" id="ARBA00023172"/>
    </source>
</evidence>
<dbReference type="InterPro" id="IPR002559">
    <property type="entry name" value="Transposase_11"/>
</dbReference>
<organism evidence="7 10">
    <name type="scientific">Candidatus Omnitrophus magneticus</name>
    <dbReference type="NCBI Taxonomy" id="1609969"/>
    <lineage>
        <taxon>Bacteria</taxon>
        <taxon>Pseudomonadati</taxon>
        <taxon>Candidatus Omnitrophota</taxon>
        <taxon>Candidatus Omnitrophus</taxon>
    </lineage>
</organism>
<dbReference type="PANTHER" id="PTHR33258">
    <property type="entry name" value="TRANSPOSASE INSL FOR INSERTION SEQUENCE ELEMENT IS186A-RELATED"/>
    <property type="match status" value="1"/>
</dbReference>
<evidence type="ECO:0000259" key="5">
    <source>
        <dbReference type="Pfam" id="PF01609"/>
    </source>
</evidence>
<dbReference type="EMBL" id="JYNY01000510">
    <property type="protein sequence ID" value="KJJ83665.1"/>
    <property type="molecule type" value="Genomic_DNA"/>
</dbReference>
<accession>A0A0F0CIR1</accession>
<dbReference type="InterPro" id="IPR047952">
    <property type="entry name" value="Transpos_IS4"/>
</dbReference>
<feature type="domain" description="Transposase IS4-like" evidence="5">
    <location>
        <begin position="121"/>
        <end position="327"/>
    </location>
</feature>
<dbReference type="GO" id="GO:0006313">
    <property type="term" value="P:DNA transposition"/>
    <property type="evidence" value="ECO:0007669"/>
    <property type="project" value="InterPro"/>
</dbReference>
<reference evidence="7 10" key="1">
    <citation type="submission" date="2015-02" db="EMBL/GenBank/DDBJ databases">
        <title>Single-cell genomics of uncultivated deep-branching MTB reveals a conserved set of magnetosome genes.</title>
        <authorList>
            <person name="Kolinko S."/>
            <person name="Richter M."/>
            <person name="Glockner F.O."/>
            <person name="Brachmann A."/>
            <person name="Schuler D."/>
        </authorList>
    </citation>
    <scope>NUCLEOTIDE SEQUENCE [LARGE SCALE GENOMIC DNA]</scope>
    <source>
        <strain evidence="7">SKK-01</strain>
    </source>
</reference>
<dbReference type="Gene3D" id="3.90.350.10">
    <property type="entry name" value="Transposase Inhibitor Protein From Tn5, Chain A, domain 1"/>
    <property type="match status" value="1"/>
</dbReference>